<sequence>MWSVSFSYACSYKHKKNITIFDNRVQILQKNKKRQRQRPKLGRNRIIKNCKGQKLSYKENENFHSGRWSSKAKMEKEEEKKNPAGEGKLEGLPLEDSPYVKYKDLEDYKRQGYGTEGHLQPKPGRGAGATDAPTVSGGTASSEGNLSATNAINRQGVP</sequence>
<protein>
    <submittedName>
        <fullName evidence="2">Late embryogenesis abundant protein, LEA-18</fullName>
    </submittedName>
</protein>
<dbReference type="EMBL" id="JARAOO010000010">
    <property type="protein sequence ID" value="KAJ7952786.1"/>
    <property type="molecule type" value="Genomic_DNA"/>
</dbReference>
<dbReference type="AlphaFoldDB" id="A0AAD7L8N5"/>
<keyword evidence="3" id="KW-1185">Reference proteome</keyword>
<organism evidence="2 3">
    <name type="scientific">Quillaja saponaria</name>
    <name type="common">Soap bark tree</name>
    <dbReference type="NCBI Taxonomy" id="32244"/>
    <lineage>
        <taxon>Eukaryota</taxon>
        <taxon>Viridiplantae</taxon>
        <taxon>Streptophyta</taxon>
        <taxon>Embryophyta</taxon>
        <taxon>Tracheophyta</taxon>
        <taxon>Spermatophyta</taxon>
        <taxon>Magnoliopsida</taxon>
        <taxon>eudicotyledons</taxon>
        <taxon>Gunneridae</taxon>
        <taxon>Pentapetalae</taxon>
        <taxon>rosids</taxon>
        <taxon>fabids</taxon>
        <taxon>Fabales</taxon>
        <taxon>Quillajaceae</taxon>
        <taxon>Quillaja</taxon>
    </lineage>
</organism>
<dbReference type="Pfam" id="PF10714">
    <property type="entry name" value="LEA_6"/>
    <property type="match status" value="1"/>
</dbReference>
<feature type="compositionally biased region" description="Basic and acidic residues" evidence="1">
    <location>
        <begin position="72"/>
        <end position="89"/>
    </location>
</feature>
<comment type="caution">
    <text evidence="2">The sequence shown here is derived from an EMBL/GenBank/DDBJ whole genome shotgun (WGS) entry which is preliminary data.</text>
</comment>
<feature type="compositionally biased region" description="Polar residues" evidence="1">
    <location>
        <begin position="136"/>
        <end position="158"/>
    </location>
</feature>
<reference evidence="2" key="1">
    <citation type="journal article" date="2023" name="Science">
        <title>Elucidation of the pathway for biosynthesis of saponin adjuvants from the soapbark tree.</title>
        <authorList>
            <person name="Reed J."/>
            <person name="Orme A."/>
            <person name="El-Demerdash A."/>
            <person name="Owen C."/>
            <person name="Martin L.B.B."/>
            <person name="Misra R.C."/>
            <person name="Kikuchi S."/>
            <person name="Rejzek M."/>
            <person name="Martin A.C."/>
            <person name="Harkess A."/>
            <person name="Leebens-Mack J."/>
            <person name="Louveau T."/>
            <person name="Stephenson M.J."/>
            <person name="Osbourn A."/>
        </authorList>
    </citation>
    <scope>NUCLEOTIDE SEQUENCE</scope>
    <source>
        <strain evidence="2">S10</strain>
    </source>
</reference>
<dbReference type="InterPro" id="IPR018930">
    <property type="entry name" value="LEA-18"/>
</dbReference>
<gene>
    <name evidence="2" type="ORF">O6P43_024575</name>
</gene>
<evidence type="ECO:0000313" key="2">
    <source>
        <dbReference type="EMBL" id="KAJ7952786.1"/>
    </source>
</evidence>
<name>A0AAD7L8N5_QUISA</name>
<feature type="region of interest" description="Disordered" evidence="1">
    <location>
        <begin position="59"/>
        <end position="158"/>
    </location>
</feature>
<evidence type="ECO:0000256" key="1">
    <source>
        <dbReference type="SAM" id="MobiDB-lite"/>
    </source>
</evidence>
<feature type="compositionally biased region" description="Basic and acidic residues" evidence="1">
    <location>
        <begin position="101"/>
        <end position="110"/>
    </location>
</feature>
<dbReference type="KEGG" id="qsa:O6P43_024575"/>
<proteinExistence type="predicted"/>
<evidence type="ECO:0000313" key="3">
    <source>
        <dbReference type="Proteomes" id="UP001163823"/>
    </source>
</evidence>
<accession>A0AAD7L8N5</accession>
<dbReference type="Proteomes" id="UP001163823">
    <property type="component" value="Chromosome 10"/>
</dbReference>